<gene>
    <name evidence="1" type="ORF">BECKLPF1236B_GA0070989_104713</name>
</gene>
<reference evidence="1" key="1">
    <citation type="submission" date="2019-02" db="EMBL/GenBank/DDBJ databases">
        <authorList>
            <person name="Gruber-Vodicka R. H."/>
            <person name="Seah K. B. B."/>
        </authorList>
    </citation>
    <scope>NUCLEOTIDE SEQUENCE</scope>
    <source>
        <strain evidence="1">BECK_S313</strain>
    </source>
</reference>
<proteinExistence type="predicted"/>
<dbReference type="EMBL" id="CAADFK010000047">
    <property type="protein sequence ID" value="VFK13419.1"/>
    <property type="molecule type" value="Genomic_DNA"/>
</dbReference>
<organism evidence="1">
    <name type="scientific">Candidatus Kentrum sp. LPFa</name>
    <dbReference type="NCBI Taxonomy" id="2126335"/>
    <lineage>
        <taxon>Bacteria</taxon>
        <taxon>Pseudomonadati</taxon>
        <taxon>Pseudomonadota</taxon>
        <taxon>Gammaproteobacteria</taxon>
        <taxon>Candidatus Kentrum</taxon>
    </lineage>
</organism>
<evidence type="ECO:0000313" key="1">
    <source>
        <dbReference type="EMBL" id="VFK13419.1"/>
    </source>
</evidence>
<protein>
    <submittedName>
        <fullName evidence="1">Uncharacterized protein</fullName>
    </submittedName>
</protein>
<dbReference type="AlphaFoldDB" id="A0A450W8R2"/>
<name>A0A450W8R2_9GAMM</name>
<accession>A0A450W8R2</accession>
<sequence length="61" mass="6779">MSALRAWTEAGVGSGTYAYAGSPTDFFEEAKSCTYDTSLCCIQAWWDIGYFVSVVFLMFLI</sequence>